<dbReference type="GO" id="GO:0005886">
    <property type="term" value="C:plasma membrane"/>
    <property type="evidence" value="ECO:0007669"/>
    <property type="project" value="UniProtKB-SubCell"/>
</dbReference>
<feature type="domain" description="TH1" evidence="11">
    <location>
        <begin position="978"/>
        <end position="1177"/>
    </location>
</feature>
<dbReference type="GO" id="GO:0000146">
    <property type="term" value="F:microfilament motor activity"/>
    <property type="evidence" value="ECO:0007669"/>
    <property type="project" value="TreeGrafter"/>
</dbReference>
<evidence type="ECO:0000256" key="1">
    <source>
        <dbReference type="ARBA" id="ARBA00004413"/>
    </source>
</evidence>
<keyword evidence="4 9" id="KW-0067">ATP-binding</keyword>
<name>A0A212FGN4_DANPL</name>
<dbReference type="InterPro" id="IPR000048">
    <property type="entry name" value="IQ_motif_EF-hand-BS"/>
</dbReference>
<evidence type="ECO:0000259" key="10">
    <source>
        <dbReference type="PROSITE" id="PS51456"/>
    </source>
</evidence>
<dbReference type="InterPro" id="IPR027417">
    <property type="entry name" value="P-loop_NTPase"/>
</dbReference>
<evidence type="ECO:0000256" key="5">
    <source>
        <dbReference type="ARBA" id="ARBA00023121"/>
    </source>
</evidence>
<evidence type="ECO:0000256" key="3">
    <source>
        <dbReference type="ARBA" id="ARBA00022741"/>
    </source>
</evidence>
<dbReference type="STRING" id="278856.A0A212FGN4"/>
<dbReference type="Gene3D" id="1.20.120.720">
    <property type="entry name" value="Myosin VI head, motor domain, U50 subdomain"/>
    <property type="match status" value="1"/>
</dbReference>
<dbReference type="InterPro" id="IPR001609">
    <property type="entry name" value="Myosin_head_motor_dom-like"/>
</dbReference>
<dbReference type="GO" id="GO:0006897">
    <property type="term" value="P:endocytosis"/>
    <property type="evidence" value="ECO:0007669"/>
    <property type="project" value="TreeGrafter"/>
</dbReference>
<comment type="caution">
    <text evidence="12">The sequence shown here is derived from an EMBL/GenBank/DDBJ whole genome shotgun (WGS) entry which is preliminary data.</text>
</comment>
<feature type="region of interest" description="Actin-binding" evidence="9">
    <location>
        <begin position="747"/>
        <end position="769"/>
    </location>
</feature>
<dbReference type="PANTHER" id="PTHR13140">
    <property type="entry name" value="MYOSIN"/>
    <property type="match status" value="1"/>
</dbReference>
<dbReference type="GO" id="GO:0048803">
    <property type="term" value="P:imaginal disc-derived male genitalia morphogenesis"/>
    <property type="evidence" value="ECO:0007669"/>
    <property type="project" value="UniProtKB-ARBA"/>
</dbReference>
<dbReference type="InterPro" id="IPR010926">
    <property type="entry name" value="Myosin_TH1"/>
</dbReference>
<dbReference type="FunCoup" id="A0A212FGN4">
    <property type="interactions" value="594"/>
</dbReference>
<dbReference type="Pfam" id="PF06017">
    <property type="entry name" value="Myosin_TH1"/>
    <property type="match status" value="1"/>
</dbReference>
<keyword evidence="8 9" id="KW-0009">Actin-binding</keyword>
<dbReference type="GO" id="GO:0007015">
    <property type="term" value="P:actin filament organization"/>
    <property type="evidence" value="ECO:0007669"/>
    <property type="project" value="TreeGrafter"/>
</dbReference>
<dbReference type="KEGG" id="dpl:KGM_201190"/>
<dbReference type="FunFam" id="1.20.58.530:FF:000004">
    <property type="entry name" value="Unconventional myosin ID"/>
    <property type="match status" value="2"/>
</dbReference>
<dbReference type="SUPFAM" id="SSF52540">
    <property type="entry name" value="P-loop containing nucleoside triphosphate hydrolases"/>
    <property type="match status" value="2"/>
</dbReference>
<evidence type="ECO:0000313" key="12">
    <source>
        <dbReference type="EMBL" id="OWR52887.1"/>
    </source>
</evidence>
<evidence type="ECO:0000256" key="7">
    <source>
        <dbReference type="ARBA" id="ARBA00023175"/>
    </source>
</evidence>
<evidence type="ECO:0000259" key="11">
    <source>
        <dbReference type="PROSITE" id="PS51757"/>
    </source>
</evidence>
<sequence length="1182" mass="132970">MYLASTPADLELRTGLGGVRPVTYQHNKIYTYIGEVLVSVNPYKSLDIYGQQHMAQYRGREMFEVPPHVYAVADACQRVLRQQGRDTCVLISGESGSGKTEASKFIMKYIAANTMQVHREYIDRVKNVLIQSNSILETFGNAKTNRNDNSSRFGKYMDIHFDYKGDPIGGHISNYLLEKSRVVSLQPGERNFHAFYQLLSTNNPQTKKYGLNSSSVYKILGNERATAQDSKLYNVTKSAFNALGFPPAVVDDIWSIVAGVILLGELTFSEGASGEVVVGGPVSSCVSALGVSQESLRSAMVGRVLAAGGDLVSKEHTLTDAHYTRLALAKAAYDRLFSWIVQQINAAIEAPSASYRSSVIGVLDIYGFEIFDTNSFEQFCINYCNEKLQQLFIELVLKQEQEEYSREGITWTPVPYFNNRDICALVDAPHAGIIAIMDEACLNPTKISDGQLLEAMDKRLNSHKHYTSRQLSPLDKKLKHAVDFQITHYAGQVTYNITGFMEKNKDSLWQDLKRLLHRSSNASLAKMWPEGAVDIQQINAAIEAPSASYRSSVIGVLDIYGFEIFDTNSFEQFCINYCNEKLQQLFIELVLKQEQEEYSREGITWTPVPYFNNRDICALVDAPHAGIIAIMDEACLNPTKISDGQLLEAMDKRLNSHKHYTSRQLSPLDKKLKHAVDFQITHYAGQVTYNITGFMEKNKDSLWQDLKRLLHRSSNASLAKMWPEGAVDIQQTSKRPPSAASLFRSSMAALVSGLSSKEPFYVRCVKPNPAQAAHLWDEQLVRHQVSYLGLVENVRVRRAGFASRQRYDRFLKRYKMLSQYTWPNFRGSSNKDAVMVLLRDLHITDVQFGHTKLFIRSARTLHELERARSELIPSIVVLLQKLWRGTLARQRYRRMKAALVIYNGWKRYRFRRYISELQAILSRHRNVIPSWPAAPRGVAVPLLQAAYRRWRAYLTLKPIPRDQWPQLKLKISAASVLKGRRAQWGASREWRGDYLAINSYNDKSSSYLSCVSSLQRSQSLGKPLFSCRVFKFNRYNKMSERCLLVTDTSLYKLDASSFKPLKKPTPITEVGGVRVMSGEAQLVVVVVPGARNDLVVGLVAPPHTDLLGELLGVLAHTYHRLTGSELPVEVESGASTRCILGGKTRALQLPPATTSPASPTATPAPFTHAHNVITYHPASARA</sequence>
<protein>
    <submittedName>
        <fullName evidence="12">Myosin IA</fullName>
    </submittedName>
</protein>
<dbReference type="Gene3D" id="3.40.850.10">
    <property type="entry name" value="Kinesin motor domain"/>
    <property type="match status" value="2"/>
</dbReference>
<evidence type="ECO:0000313" key="13">
    <source>
        <dbReference type="Proteomes" id="UP000007151"/>
    </source>
</evidence>
<dbReference type="Gene3D" id="1.20.5.4820">
    <property type="match status" value="1"/>
</dbReference>
<organism evidence="12 13">
    <name type="scientific">Danaus plexippus plexippus</name>
    <dbReference type="NCBI Taxonomy" id="278856"/>
    <lineage>
        <taxon>Eukaryota</taxon>
        <taxon>Metazoa</taxon>
        <taxon>Ecdysozoa</taxon>
        <taxon>Arthropoda</taxon>
        <taxon>Hexapoda</taxon>
        <taxon>Insecta</taxon>
        <taxon>Pterygota</taxon>
        <taxon>Neoptera</taxon>
        <taxon>Endopterygota</taxon>
        <taxon>Lepidoptera</taxon>
        <taxon>Glossata</taxon>
        <taxon>Ditrysia</taxon>
        <taxon>Papilionoidea</taxon>
        <taxon>Nymphalidae</taxon>
        <taxon>Danainae</taxon>
        <taxon>Danaini</taxon>
        <taxon>Danaina</taxon>
        <taxon>Danaus</taxon>
        <taxon>Danaus</taxon>
    </lineage>
</organism>
<dbReference type="GO" id="GO:0007498">
    <property type="term" value="P:mesoderm development"/>
    <property type="evidence" value="ECO:0007669"/>
    <property type="project" value="UniProtKB-ARBA"/>
</dbReference>
<comment type="similarity">
    <text evidence="2 9">Belongs to the TRAFAC class myosin-kinesin ATPase superfamily. Myosin family.</text>
</comment>
<feature type="binding site" evidence="9">
    <location>
        <begin position="93"/>
        <end position="100"/>
    </location>
    <ligand>
        <name>ATP</name>
        <dbReference type="ChEBI" id="CHEBI:30616"/>
    </ligand>
</feature>
<dbReference type="EMBL" id="AGBW02008642">
    <property type="protein sequence ID" value="OWR52887.1"/>
    <property type="molecule type" value="Genomic_DNA"/>
</dbReference>
<feature type="domain" description="Myosin motor" evidence="10">
    <location>
        <begin position="1"/>
        <end position="869"/>
    </location>
</feature>
<keyword evidence="5" id="KW-0446">Lipid-binding</keyword>
<dbReference type="AlphaFoldDB" id="A0A212FGN4"/>
<dbReference type="GO" id="GO:0030048">
    <property type="term" value="P:actin filament-based movement"/>
    <property type="evidence" value="ECO:0007669"/>
    <property type="project" value="TreeGrafter"/>
</dbReference>
<dbReference type="GO" id="GO:0007368">
    <property type="term" value="P:determination of left/right symmetry"/>
    <property type="evidence" value="ECO:0007669"/>
    <property type="project" value="UniProtKB-ARBA"/>
</dbReference>
<evidence type="ECO:0000256" key="9">
    <source>
        <dbReference type="PROSITE-ProRule" id="PRU00782"/>
    </source>
</evidence>
<comment type="subcellular location">
    <subcellularLocation>
        <location evidence="1">Cell membrane</location>
        <topology evidence="1">Peripheral membrane protein</topology>
        <orientation evidence="1">Cytoplasmic side</orientation>
    </subcellularLocation>
</comment>
<keyword evidence="13" id="KW-1185">Reference proteome</keyword>
<dbReference type="PROSITE" id="PS51456">
    <property type="entry name" value="MYOSIN_MOTOR"/>
    <property type="match status" value="1"/>
</dbReference>
<dbReference type="SMART" id="SM00015">
    <property type="entry name" value="IQ"/>
    <property type="match status" value="2"/>
</dbReference>
<dbReference type="Gene3D" id="1.20.58.530">
    <property type="match status" value="2"/>
</dbReference>
<gene>
    <name evidence="12" type="ORF">KGM_201190</name>
</gene>
<keyword evidence="6 9" id="KW-0518">Myosin</keyword>
<evidence type="ECO:0000256" key="6">
    <source>
        <dbReference type="ARBA" id="ARBA00023123"/>
    </source>
</evidence>
<dbReference type="InterPro" id="IPR036961">
    <property type="entry name" value="Kinesin_motor_dom_sf"/>
</dbReference>
<dbReference type="Pfam" id="PF00063">
    <property type="entry name" value="Myosin_head"/>
    <property type="match status" value="2"/>
</dbReference>
<dbReference type="InParanoid" id="A0A212FGN4"/>
<accession>A0A212FGN4</accession>
<dbReference type="eggNOG" id="KOG0164">
    <property type="taxonomic scope" value="Eukaryota"/>
</dbReference>
<dbReference type="GO" id="GO:0005938">
    <property type="term" value="C:cell cortex"/>
    <property type="evidence" value="ECO:0007669"/>
    <property type="project" value="UniProtKB-ARBA"/>
</dbReference>
<dbReference type="GO" id="GO:0016459">
    <property type="term" value="C:myosin complex"/>
    <property type="evidence" value="ECO:0007669"/>
    <property type="project" value="UniProtKB-KW"/>
</dbReference>
<dbReference type="GO" id="GO:0005546">
    <property type="term" value="F:phosphatidylinositol-4,5-bisphosphate binding"/>
    <property type="evidence" value="ECO:0007669"/>
    <property type="project" value="UniProtKB-ARBA"/>
</dbReference>
<dbReference type="PANTHER" id="PTHR13140:SF713">
    <property type="entry name" value="UNCONVENTIONAL MYOSIN ID"/>
    <property type="match status" value="1"/>
</dbReference>
<proteinExistence type="inferred from homology"/>
<dbReference type="GO" id="GO:0005902">
    <property type="term" value="C:microvillus"/>
    <property type="evidence" value="ECO:0007669"/>
    <property type="project" value="TreeGrafter"/>
</dbReference>
<dbReference type="PROSITE" id="PS50096">
    <property type="entry name" value="IQ"/>
    <property type="match status" value="1"/>
</dbReference>
<reference evidence="12 13" key="1">
    <citation type="journal article" date="2011" name="Cell">
        <title>The monarch butterfly genome yields insights into long-distance migration.</title>
        <authorList>
            <person name="Zhan S."/>
            <person name="Merlin C."/>
            <person name="Boore J.L."/>
            <person name="Reppert S.M."/>
        </authorList>
    </citation>
    <scope>NUCLEOTIDE SEQUENCE [LARGE SCALE GENOMIC DNA]</scope>
    <source>
        <strain evidence="12">F-2</strain>
    </source>
</reference>
<dbReference type="PROSITE" id="PS51757">
    <property type="entry name" value="TH1"/>
    <property type="match status" value="1"/>
</dbReference>
<dbReference type="GO" id="GO:0005524">
    <property type="term" value="F:ATP binding"/>
    <property type="evidence" value="ECO:0007669"/>
    <property type="project" value="UniProtKB-UniRule"/>
</dbReference>
<dbReference type="PRINTS" id="PR00193">
    <property type="entry name" value="MYOSINHEAVY"/>
</dbReference>
<dbReference type="GO" id="GO:0051015">
    <property type="term" value="F:actin filament binding"/>
    <property type="evidence" value="ECO:0007669"/>
    <property type="project" value="TreeGrafter"/>
</dbReference>
<keyword evidence="3 9" id="KW-0547">Nucleotide-binding</keyword>
<dbReference type="SMART" id="SM00242">
    <property type="entry name" value="MYSc"/>
    <property type="match status" value="1"/>
</dbReference>
<keyword evidence="7 9" id="KW-0505">Motor protein</keyword>
<dbReference type="Proteomes" id="UP000007151">
    <property type="component" value="Unassembled WGS sequence"/>
</dbReference>
<evidence type="ECO:0000256" key="8">
    <source>
        <dbReference type="ARBA" id="ARBA00023203"/>
    </source>
</evidence>
<evidence type="ECO:0000256" key="4">
    <source>
        <dbReference type="ARBA" id="ARBA00022840"/>
    </source>
</evidence>
<evidence type="ECO:0000256" key="2">
    <source>
        <dbReference type="ARBA" id="ARBA00008314"/>
    </source>
</evidence>